<name>A0A917VGS4_9ACTN</name>
<keyword evidence="2" id="KW-1185">Reference proteome</keyword>
<dbReference type="InterPro" id="IPR046203">
    <property type="entry name" value="DUF6236"/>
</dbReference>
<dbReference type="AlphaFoldDB" id="A0A917VGS4"/>
<protein>
    <submittedName>
        <fullName evidence="1">Uncharacterized protein</fullName>
    </submittedName>
</protein>
<dbReference type="Proteomes" id="UP000637788">
    <property type="component" value="Unassembled WGS sequence"/>
</dbReference>
<organism evidence="1 2">
    <name type="scientific">Streptomyces flaveus</name>
    <dbReference type="NCBI Taxonomy" id="66370"/>
    <lineage>
        <taxon>Bacteria</taxon>
        <taxon>Bacillati</taxon>
        <taxon>Actinomycetota</taxon>
        <taxon>Actinomycetes</taxon>
        <taxon>Kitasatosporales</taxon>
        <taxon>Streptomycetaceae</taxon>
        <taxon>Streptomyces</taxon>
        <taxon>Streptomyces aurantiacus group</taxon>
    </lineage>
</organism>
<sequence>MAVLLYYPLVTPPTEIVHQALLYWDGLASVVPRDPEVYSAAVSRELEDLRSQALYTPLTFDRQSMDSLDDPRFGGAFRGSLASQVLIQELQYLDANRERLLAGPSAVIYGSKLSYWLERELVRRELAVPNRDRGFWSLVVPAEVWQLIVGVTVRELTCGRYASYVPYTESDDAYRRAWSAPTRDRVPAWEIELGKLLPVPAPGTATADVLAFRERYRDERLRLMRALHRMVGDLRRDYDHPADVLAQLKAELKDAVQDYRGAAKSSRMAWVSRGVTVTVAVSAAALGALVVPDVGWLLGVGSGYALNVATREIRPLSEARDDHDFSYLHRVERDLP</sequence>
<gene>
    <name evidence="1" type="ORF">GCM10010094_41490</name>
</gene>
<dbReference type="RefSeq" id="WP_189323355.1">
    <property type="nucleotide sequence ID" value="NZ_BMPQ01000009.1"/>
</dbReference>
<comment type="caution">
    <text evidence="1">The sequence shown here is derived from an EMBL/GenBank/DDBJ whole genome shotgun (WGS) entry which is preliminary data.</text>
</comment>
<dbReference type="EMBL" id="BMPQ01000009">
    <property type="protein sequence ID" value="GGK76051.1"/>
    <property type="molecule type" value="Genomic_DNA"/>
</dbReference>
<accession>A0A917VGS4</accession>
<dbReference type="Pfam" id="PF19749">
    <property type="entry name" value="DUF6236"/>
    <property type="match status" value="1"/>
</dbReference>
<reference evidence="1" key="2">
    <citation type="submission" date="2020-09" db="EMBL/GenBank/DDBJ databases">
        <authorList>
            <person name="Sun Q."/>
            <person name="Ohkuma M."/>
        </authorList>
    </citation>
    <scope>NUCLEOTIDE SEQUENCE</scope>
    <source>
        <strain evidence="1">JCM 3035</strain>
    </source>
</reference>
<evidence type="ECO:0000313" key="1">
    <source>
        <dbReference type="EMBL" id="GGK76051.1"/>
    </source>
</evidence>
<reference evidence="1" key="1">
    <citation type="journal article" date="2014" name="Int. J. Syst. Evol. Microbiol.">
        <title>Complete genome sequence of Corynebacterium casei LMG S-19264T (=DSM 44701T), isolated from a smear-ripened cheese.</title>
        <authorList>
            <consortium name="US DOE Joint Genome Institute (JGI-PGF)"/>
            <person name="Walter F."/>
            <person name="Albersmeier A."/>
            <person name="Kalinowski J."/>
            <person name="Ruckert C."/>
        </authorList>
    </citation>
    <scope>NUCLEOTIDE SEQUENCE</scope>
    <source>
        <strain evidence="1">JCM 3035</strain>
    </source>
</reference>
<evidence type="ECO:0000313" key="2">
    <source>
        <dbReference type="Proteomes" id="UP000637788"/>
    </source>
</evidence>
<proteinExistence type="predicted"/>